<dbReference type="Proteomes" id="UP000664940">
    <property type="component" value="Unassembled WGS sequence"/>
</dbReference>
<gene>
    <name evidence="2" type="ORF">HJG60_008894</name>
</gene>
<feature type="compositionally biased region" description="Low complexity" evidence="1">
    <location>
        <begin position="12"/>
        <end position="29"/>
    </location>
</feature>
<dbReference type="EMBL" id="JABVXQ010000013">
    <property type="protein sequence ID" value="KAF6081910.1"/>
    <property type="molecule type" value="Genomic_DNA"/>
</dbReference>
<proteinExistence type="predicted"/>
<organism evidence="2 3">
    <name type="scientific">Phyllostomus discolor</name>
    <name type="common">pale spear-nosed bat</name>
    <dbReference type="NCBI Taxonomy" id="89673"/>
    <lineage>
        <taxon>Eukaryota</taxon>
        <taxon>Metazoa</taxon>
        <taxon>Chordata</taxon>
        <taxon>Craniata</taxon>
        <taxon>Vertebrata</taxon>
        <taxon>Euteleostomi</taxon>
        <taxon>Mammalia</taxon>
        <taxon>Eutheria</taxon>
        <taxon>Laurasiatheria</taxon>
        <taxon>Chiroptera</taxon>
        <taxon>Yangochiroptera</taxon>
        <taxon>Phyllostomidae</taxon>
        <taxon>Phyllostominae</taxon>
        <taxon>Phyllostomus</taxon>
    </lineage>
</organism>
<dbReference type="AlphaFoldDB" id="A0A834DG07"/>
<protein>
    <submittedName>
        <fullName evidence="2">Uncharacterized protein</fullName>
    </submittedName>
</protein>
<comment type="caution">
    <text evidence="2">The sequence shown here is derived from an EMBL/GenBank/DDBJ whole genome shotgun (WGS) entry which is preliminary data.</text>
</comment>
<name>A0A834DG07_9CHIR</name>
<evidence type="ECO:0000313" key="3">
    <source>
        <dbReference type="Proteomes" id="UP000664940"/>
    </source>
</evidence>
<evidence type="ECO:0000256" key="1">
    <source>
        <dbReference type="SAM" id="MobiDB-lite"/>
    </source>
</evidence>
<sequence length="171" mass="18345">MPRTRQTGCSMGASAGAGPAARSRSGSARTDWDPGPRAGFASGKVVGGAGNLVCYDDAASPPQGIISILCSLSEHKISFALVLGISRCQYLERGRSRTQGCLAWLKYLILSTHLFRPVTAVYLLDPSIPIQSFLFPSLSPRHDHFQVEIALYKNKIVVSSSDAGLRTPVRI</sequence>
<accession>A0A834DG07</accession>
<evidence type="ECO:0000313" key="2">
    <source>
        <dbReference type="EMBL" id="KAF6081910.1"/>
    </source>
</evidence>
<reference evidence="2 3" key="1">
    <citation type="journal article" date="2020" name="Nature">
        <title>Six reference-quality genomes reveal evolution of bat adaptations.</title>
        <authorList>
            <person name="Jebb D."/>
            <person name="Huang Z."/>
            <person name="Pippel M."/>
            <person name="Hughes G.M."/>
            <person name="Lavrichenko K."/>
            <person name="Devanna P."/>
            <person name="Winkler S."/>
            <person name="Jermiin L.S."/>
            <person name="Skirmuntt E.C."/>
            <person name="Katzourakis A."/>
            <person name="Burkitt-Gray L."/>
            <person name="Ray D.A."/>
            <person name="Sullivan K.A.M."/>
            <person name="Roscito J.G."/>
            <person name="Kirilenko B.M."/>
            <person name="Davalos L.M."/>
            <person name="Corthals A.P."/>
            <person name="Power M.L."/>
            <person name="Jones G."/>
            <person name="Ransome R.D."/>
            <person name="Dechmann D.K.N."/>
            <person name="Locatelli A.G."/>
            <person name="Puechmaille S.J."/>
            <person name="Fedrigo O."/>
            <person name="Jarvis E.D."/>
            <person name="Hiller M."/>
            <person name="Vernes S.C."/>
            <person name="Myers E.W."/>
            <person name="Teeling E.C."/>
        </authorList>
    </citation>
    <scope>NUCLEOTIDE SEQUENCE [LARGE SCALE GENOMIC DNA]</scope>
    <source>
        <strain evidence="2">Bat1K_MPI-CBG_1</strain>
    </source>
</reference>
<feature type="region of interest" description="Disordered" evidence="1">
    <location>
        <begin position="1"/>
        <end position="36"/>
    </location>
</feature>